<dbReference type="PANTHER" id="PTHR22763">
    <property type="entry name" value="RING ZINC FINGER PROTEIN"/>
    <property type="match status" value="1"/>
</dbReference>
<feature type="region of interest" description="Disordered" evidence="16">
    <location>
        <begin position="383"/>
        <end position="408"/>
    </location>
</feature>
<keyword evidence="6" id="KW-0808">Transferase</keyword>
<dbReference type="InterPro" id="IPR058051">
    <property type="entry name" value="Znf_RING_synoviolin"/>
</dbReference>
<feature type="transmembrane region" description="Helical" evidence="17">
    <location>
        <begin position="43"/>
        <end position="61"/>
    </location>
</feature>
<evidence type="ECO:0000256" key="8">
    <source>
        <dbReference type="ARBA" id="ARBA00022723"/>
    </source>
</evidence>
<comment type="pathway">
    <text evidence="3">Protein modification; protein ubiquitination.</text>
</comment>
<dbReference type="GO" id="GO:0005789">
    <property type="term" value="C:endoplasmic reticulum membrane"/>
    <property type="evidence" value="ECO:0007669"/>
    <property type="project" value="UniProtKB-SubCell"/>
</dbReference>
<dbReference type="InterPro" id="IPR013083">
    <property type="entry name" value="Znf_RING/FYVE/PHD"/>
</dbReference>
<comment type="catalytic activity">
    <reaction evidence="1">
        <text>S-ubiquitinyl-[E2 ubiquitin-conjugating enzyme]-L-cysteine + [acceptor protein]-L-lysine = [E2 ubiquitin-conjugating enzyme]-L-cysteine + N(6)-ubiquitinyl-[acceptor protein]-L-lysine.</text>
        <dbReference type="EC" id="2.3.2.27"/>
    </reaction>
</comment>
<evidence type="ECO:0000256" key="14">
    <source>
        <dbReference type="ARBA" id="ARBA00023136"/>
    </source>
</evidence>
<evidence type="ECO:0000256" key="17">
    <source>
        <dbReference type="SAM" id="Phobius"/>
    </source>
</evidence>
<evidence type="ECO:0000256" key="13">
    <source>
        <dbReference type="ARBA" id="ARBA00022989"/>
    </source>
</evidence>
<dbReference type="InterPro" id="IPR050731">
    <property type="entry name" value="HRD1_E3_ubiq-ligases"/>
</dbReference>
<dbReference type="Proteomes" id="UP001234989">
    <property type="component" value="Chromosome 6"/>
</dbReference>
<protein>
    <recommendedName>
        <fullName evidence="5">RING-type E3 ubiquitin transferase</fullName>
        <ecNumber evidence="5">2.3.2.27</ecNumber>
    </recommendedName>
</protein>
<feature type="transmembrane region" description="Helical" evidence="17">
    <location>
        <begin position="99"/>
        <end position="120"/>
    </location>
</feature>
<keyword evidence="12" id="KW-0862">Zinc</keyword>
<organism evidence="19 20">
    <name type="scientific">Solanum verrucosum</name>
    <dbReference type="NCBI Taxonomy" id="315347"/>
    <lineage>
        <taxon>Eukaryota</taxon>
        <taxon>Viridiplantae</taxon>
        <taxon>Streptophyta</taxon>
        <taxon>Embryophyta</taxon>
        <taxon>Tracheophyta</taxon>
        <taxon>Spermatophyta</taxon>
        <taxon>Magnoliopsida</taxon>
        <taxon>eudicotyledons</taxon>
        <taxon>Gunneridae</taxon>
        <taxon>Pentapetalae</taxon>
        <taxon>asterids</taxon>
        <taxon>lamiids</taxon>
        <taxon>Solanales</taxon>
        <taxon>Solanaceae</taxon>
        <taxon>Solanoideae</taxon>
        <taxon>Solaneae</taxon>
        <taxon>Solanum</taxon>
    </lineage>
</organism>
<keyword evidence="20" id="KW-1185">Reference proteome</keyword>
<dbReference type="Pfam" id="PF13639">
    <property type="entry name" value="zf-RING_2"/>
    <property type="match status" value="1"/>
</dbReference>
<feature type="transmembrane region" description="Helical" evidence="17">
    <location>
        <begin position="6"/>
        <end position="23"/>
    </location>
</feature>
<accession>A0AAF0RC26</accession>
<gene>
    <name evidence="19" type="ORF">MTR67_028954</name>
</gene>
<dbReference type="SMART" id="SM00184">
    <property type="entry name" value="RING"/>
    <property type="match status" value="1"/>
</dbReference>
<name>A0AAF0RC26_SOLVR</name>
<keyword evidence="9 15" id="KW-0863">Zinc-finger</keyword>
<keyword evidence="11" id="KW-0256">Endoplasmic reticulum</keyword>
<evidence type="ECO:0000313" key="20">
    <source>
        <dbReference type="Proteomes" id="UP001234989"/>
    </source>
</evidence>
<dbReference type="CDD" id="cd16479">
    <property type="entry name" value="RING-H2_synoviolin"/>
    <property type="match status" value="1"/>
</dbReference>
<evidence type="ECO:0000259" key="18">
    <source>
        <dbReference type="PROSITE" id="PS50089"/>
    </source>
</evidence>
<keyword evidence="10" id="KW-0833">Ubl conjugation pathway</keyword>
<dbReference type="SUPFAM" id="SSF57850">
    <property type="entry name" value="RING/U-box"/>
    <property type="match status" value="1"/>
</dbReference>
<keyword evidence="13 17" id="KW-1133">Transmembrane helix</keyword>
<evidence type="ECO:0000313" key="19">
    <source>
        <dbReference type="EMBL" id="WMV35569.1"/>
    </source>
</evidence>
<evidence type="ECO:0000256" key="11">
    <source>
        <dbReference type="ARBA" id="ARBA00022824"/>
    </source>
</evidence>
<evidence type="ECO:0000256" key="9">
    <source>
        <dbReference type="ARBA" id="ARBA00022771"/>
    </source>
</evidence>
<evidence type="ECO:0000256" key="4">
    <source>
        <dbReference type="ARBA" id="ARBA00010089"/>
    </source>
</evidence>
<dbReference type="PROSITE" id="PS50089">
    <property type="entry name" value="ZF_RING_2"/>
    <property type="match status" value="1"/>
</dbReference>
<keyword evidence="8" id="KW-0479">Metal-binding</keyword>
<comment type="subcellular location">
    <subcellularLocation>
        <location evidence="2">Endoplasmic reticulum membrane</location>
        <topology evidence="2">Multi-pass membrane protein</topology>
    </subcellularLocation>
</comment>
<dbReference type="InterPro" id="IPR001841">
    <property type="entry name" value="Znf_RING"/>
</dbReference>
<reference evidence="19" key="1">
    <citation type="submission" date="2023-08" db="EMBL/GenBank/DDBJ databases">
        <title>A de novo genome assembly of Solanum verrucosum Schlechtendal, a Mexican diploid species geographically isolated from the other diploid A-genome species in potato relatives.</title>
        <authorList>
            <person name="Hosaka K."/>
        </authorList>
    </citation>
    <scope>NUCLEOTIDE SEQUENCE</scope>
    <source>
        <tissue evidence="19">Young leaves</tissue>
    </source>
</reference>
<proteinExistence type="inferred from homology"/>
<evidence type="ECO:0000256" key="2">
    <source>
        <dbReference type="ARBA" id="ARBA00004477"/>
    </source>
</evidence>
<dbReference type="AlphaFoldDB" id="A0AAF0RC26"/>
<dbReference type="FunFam" id="3.30.40.10:FF:000194">
    <property type="entry name" value="ERAD-associated E3 ubiquitin-protein ligase HRD1A"/>
    <property type="match status" value="1"/>
</dbReference>
<dbReference type="Pfam" id="PF25563">
    <property type="entry name" value="TPR_SYVN1_N"/>
    <property type="match status" value="2"/>
</dbReference>
<feature type="transmembrane region" description="Helical" evidence="17">
    <location>
        <begin position="262"/>
        <end position="281"/>
    </location>
</feature>
<keyword evidence="14 17" id="KW-0472">Membrane</keyword>
<dbReference type="EC" id="2.3.2.27" evidence="5"/>
<evidence type="ECO:0000256" key="3">
    <source>
        <dbReference type="ARBA" id="ARBA00004906"/>
    </source>
</evidence>
<evidence type="ECO:0000256" key="12">
    <source>
        <dbReference type="ARBA" id="ARBA00022833"/>
    </source>
</evidence>
<evidence type="ECO:0000256" key="10">
    <source>
        <dbReference type="ARBA" id="ARBA00022786"/>
    </source>
</evidence>
<dbReference type="PANTHER" id="PTHR22763:SF194">
    <property type="entry name" value="ERAD-ASSOCIATED E3 UBIQUITIN-PROTEIN LIGASE HRD1A-LIKE"/>
    <property type="match status" value="1"/>
</dbReference>
<comment type="similarity">
    <text evidence="4">Belongs to the HRD1 family.</text>
</comment>
<sequence length="576" mass="65210">MMSVRTYAGLSVIASLAVIYHAFNSRGQFYPAMVYLSTSKISLVLLLNMGLAIMCILWQLTKKIFLGTLREAEVERLNEQSWRELMEILFAITIFRQDFSMTFITMVTALFLVKTLHWLAQKRVEYIETTPAVTKLSHIRIVSFMGFLLLIDSLLLYNYMNHLIQTRQASGSLFFAFDSTIILVVLWVQFEIYARERSRASLDWIPPDIICCLLGLARYMILATTTVATFVKYVFYVRDMLMEGQWERKAVYTFYLELIRDLIHLTMYMCFFLMIFINYGVPLHLVRELYETFRNFKTRVADYIRYRKITSNMNDRFPDATLEELNGGDTICIICREEMTTAKKLTCGHLFHVNCLRSWLERQNTCPTCRALVVPPENGTSVAGSGYAQQGTSLASTSRGSQANPRTNGYVSQHQARLQAAVAAAAIYEKSFVYPSAPTLSRSHGYALFPPSYGAVSSVSVDSERESAANEWPQQHQYANMPFAYYPQTSFGPLGYPGANMPFGDSSWSNLSTSDTHLEAHRIFLQQQCEALQNQLKLLQSSKTQKAADGAKVSESKGKAISLENAQNGQAAGADI</sequence>
<feature type="domain" description="RING-type" evidence="18">
    <location>
        <begin position="332"/>
        <end position="370"/>
    </location>
</feature>
<dbReference type="EMBL" id="CP133617">
    <property type="protein sequence ID" value="WMV35569.1"/>
    <property type="molecule type" value="Genomic_DNA"/>
</dbReference>
<dbReference type="GO" id="GO:0008270">
    <property type="term" value="F:zinc ion binding"/>
    <property type="evidence" value="ECO:0007669"/>
    <property type="project" value="UniProtKB-KW"/>
</dbReference>
<feature type="transmembrane region" description="Helical" evidence="17">
    <location>
        <begin position="210"/>
        <end position="235"/>
    </location>
</feature>
<evidence type="ECO:0000256" key="1">
    <source>
        <dbReference type="ARBA" id="ARBA00000900"/>
    </source>
</evidence>
<evidence type="ECO:0000256" key="6">
    <source>
        <dbReference type="ARBA" id="ARBA00022679"/>
    </source>
</evidence>
<evidence type="ECO:0000256" key="16">
    <source>
        <dbReference type="SAM" id="MobiDB-lite"/>
    </source>
</evidence>
<evidence type="ECO:0000256" key="5">
    <source>
        <dbReference type="ARBA" id="ARBA00012483"/>
    </source>
</evidence>
<feature type="transmembrane region" description="Helical" evidence="17">
    <location>
        <begin position="141"/>
        <end position="160"/>
    </location>
</feature>
<dbReference type="Gene3D" id="3.30.40.10">
    <property type="entry name" value="Zinc/RING finger domain, C3HC4 (zinc finger)"/>
    <property type="match status" value="1"/>
</dbReference>
<evidence type="ECO:0000256" key="7">
    <source>
        <dbReference type="ARBA" id="ARBA00022692"/>
    </source>
</evidence>
<dbReference type="InterPro" id="IPR057992">
    <property type="entry name" value="TPR_SYVN1_N"/>
</dbReference>
<dbReference type="GO" id="GO:0036503">
    <property type="term" value="P:ERAD pathway"/>
    <property type="evidence" value="ECO:0007669"/>
    <property type="project" value="TreeGrafter"/>
</dbReference>
<feature type="transmembrane region" description="Helical" evidence="17">
    <location>
        <begin position="172"/>
        <end position="190"/>
    </location>
</feature>
<dbReference type="GO" id="GO:0043161">
    <property type="term" value="P:proteasome-mediated ubiquitin-dependent protein catabolic process"/>
    <property type="evidence" value="ECO:0007669"/>
    <property type="project" value="TreeGrafter"/>
</dbReference>
<evidence type="ECO:0000256" key="15">
    <source>
        <dbReference type="PROSITE-ProRule" id="PRU00175"/>
    </source>
</evidence>
<dbReference type="GO" id="GO:0061630">
    <property type="term" value="F:ubiquitin protein ligase activity"/>
    <property type="evidence" value="ECO:0007669"/>
    <property type="project" value="UniProtKB-EC"/>
</dbReference>
<keyword evidence="7 17" id="KW-0812">Transmembrane</keyword>